<reference evidence="2 3" key="1">
    <citation type="journal article" date="2024" name="Plant Biotechnol. J.">
        <title>Dendrobium thyrsiflorum genome and its molecular insights into genes involved in important horticultural traits.</title>
        <authorList>
            <person name="Chen B."/>
            <person name="Wang J.Y."/>
            <person name="Zheng P.J."/>
            <person name="Li K.L."/>
            <person name="Liang Y.M."/>
            <person name="Chen X.F."/>
            <person name="Zhang C."/>
            <person name="Zhao X."/>
            <person name="He X."/>
            <person name="Zhang G.Q."/>
            <person name="Liu Z.J."/>
            <person name="Xu Q."/>
        </authorList>
    </citation>
    <scope>NUCLEOTIDE SEQUENCE [LARGE SCALE GENOMIC DNA]</scope>
    <source>
        <strain evidence="2">GZMU011</strain>
    </source>
</reference>
<evidence type="ECO:0000313" key="3">
    <source>
        <dbReference type="Proteomes" id="UP001552299"/>
    </source>
</evidence>
<evidence type="ECO:0000313" key="2">
    <source>
        <dbReference type="EMBL" id="KAL0918751.1"/>
    </source>
</evidence>
<protein>
    <recommendedName>
        <fullName evidence="4">DUF4283 domain-containing protein</fullName>
    </recommendedName>
</protein>
<dbReference type="PANTHER" id="PTHR31286">
    <property type="entry name" value="GLYCINE-RICH CELL WALL STRUCTURAL PROTEIN 1.8-LIKE"/>
    <property type="match status" value="1"/>
</dbReference>
<comment type="caution">
    <text evidence="2">The sequence shown here is derived from an EMBL/GenBank/DDBJ whole genome shotgun (WGS) entry which is preliminary data.</text>
</comment>
<organism evidence="2 3">
    <name type="scientific">Dendrobium thyrsiflorum</name>
    <name type="common">Pinecone-like raceme dendrobium</name>
    <name type="synonym">Orchid</name>
    <dbReference type="NCBI Taxonomy" id="117978"/>
    <lineage>
        <taxon>Eukaryota</taxon>
        <taxon>Viridiplantae</taxon>
        <taxon>Streptophyta</taxon>
        <taxon>Embryophyta</taxon>
        <taxon>Tracheophyta</taxon>
        <taxon>Spermatophyta</taxon>
        <taxon>Magnoliopsida</taxon>
        <taxon>Liliopsida</taxon>
        <taxon>Asparagales</taxon>
        <taxon>Orchidaceae</taxon>
        <taxon>Epidendroideae</taxon>
        <taxon>Malaxideae</taxon>
        <taxon>Dendrobiinae</taxon>
        <taxon>Dendrobium</taxon>
    </lineage>
</organism>
<dbReference type="PANTHER" id="PTHR31286:SF179">
    <property type="entry name" value="RNASE H TYPE-1 DOMAIN-CONTAINING PROTEIN"/>
    <property type="match status" value="1"/>
</dbReference>
<dbReference type="AlphaFoldDB" id="A0ABD0V1J3"/>
<feature type="region of interest" description="Disordered" evidence="1">
    <location>
        <begin position="369"/>
        <end position="398"/>
    </location>
</feature>
<feature type="compositionally biased region" description="Polar residues" evidence="1">
    <location>
        <begin position="45"/>
        <end position="55"/>
    </location>
</feature>
<evidence type="ECO:0000256" key="1">
    <source>
        <dbReference type="SAM" id="MobiDB-lite"/>
    </source>
</evidence>
<feature type="region of interest" description="Disordered" evidence="1">
    <location>
        <begin position="32"/>
        <end position="55"/>
    </location>
</feature>
<name>A0ABD0V1J3_DENTH</name>
<dbReference type="EMBL" id="JANQDX010000009">
    <property type="protein sequence ID" value="KAL0918751.1"/>
    <property type="molecule type" value="Genomic_DNA"/>
</dbReference>
<proteinExistence type="predicted"/>
<gene>
    <name evidence="2" type="ORF">M5K25_010782</name>
</gene>
<evidence type="ECO:0008006" key="4">
    <source>
        <dbReference type="Google" id="ProtNLM"/>
    </source>
</evidence>
<dbReference type="InterPro" id="IPR040256">
    <property type="entry name" value="At4g02000-like"/>
</dbReference>
<keyword evidence="3" id="KW-1185">Reference proteome</keyword>
<dbReference type="Proteomes" id="UP001552299">
    <property type="component" value="Unassembled WGS sequence"/>
</dbReference>
<sequence length="398" mass="43413">MDAVPASMAWGEACAPPTAKPKGFFNLDAEGSKTPSRSFKEVVSGNPSSGNDVSPIPQSMFQGFPAVLLSDEEVLKLASPYQFTLVGKFSLRRPNLDAIRLFFGNLKLSGFYSIGRPLQTDHATASKTRPSVARILVEVDITKKHAKEVWVGSKSFGYLQKVEFEKVPDFFSHCKIHGHDVTDCFILHPNKKINSSKIPGLVSDSVPVLGSAPGHDAPLLKEVGIGQSNFDDPNPVINQSGEEMENNIDATNLIGNLKKETVEPLLNSDAQENATKDLSKDPLLYISVDSMLHNAFELISQPPTSADVMLEARVGVNEEFEEGEIGSKSILDNLKDKHPQINVSKQLVQSVGEDLDTICYEEEGFNKVGKKKGKQKKVPLPSTPRFHRAPTSSKSCNG</sequence>
<accession>A0ABD0V1J3</accession>